<feature type="transmembrane region" description="Helical" evidence="1">
    <location>
        <begin position="12"/>
        <end position="35"/>
    </location>
</feature>
<evidence type="ECO:0000313" key="2">
    <source>
        <dbReference type="EMBL" id="SFL26949.1"/>
    </source>
</evidence>
<dbReference type="InterPro" id="IPR057182">
    <property type="entry name" value="DUF7860"/>
</dbReference>
<name>A0A1I4GAQ2_9EURY</name>
<dbReference type="Pfam" id="PF25259">
    <property type="entry name" value="DUF7860"/>
    <property type="match status" value="1"/>
</dbReference>
<dbReference type="AlphaFoldDB" id="A0A1I4GAQ2"/>
<dbReference type="RefSeq" id="WP_009366919.1">
    <property type="nucleotide sequence ID" value="NZ_FOTC01000003.1"/>
</dbReference>
<keyword evidence="3" id="KW-1185">Reference proteome</keyword>
<dbReference type="Proteomes" id="UP000199607">
    <property type="component" value="Unassembled WGS sequence"/>
</dbReference>
<dbReference type="EMBL" id="FOTC01000003">
    <property type="protein sequence ID" value="SFL26949.1"/>
    <property type="molecule type" value="Genomic_DNA"/>
</dbReference>
<evidence type="ECO:0000256" key="1">
    <source>
        <dbReference type="SAM" id="Phobius"/>
    </source>
</evidence>
<keyword evidence="1" id="KW-0812">Transmembrane</keyword>
<gene>
    <name evidence="2" type="ORF">SAMN04487950_3147</name>
</gene>
<keyword evidence="1" id="KW-1133">Transmembrane helix</keyword>
<proteinExistence type="predicted"/>
<keyword evidence="1" id="KW-0472">Membrane</keyword>
<accession>A0A1I4GAQ2</accession>
<organism evidence="2 3">
    <name type="scientific">Halogranum rubrum</name>
    <dbReference type="NCBI Taxonomy" id="553466"/>
    <lineage>
        <taxon>Archaea</taxon>
        <taxon>Methanobacteriati</taxon>
        <taxon>Methanobacteriota</taxon>
        <taxon>Stenosarchaea group</taxon>
        <taxon>Halobacteria</taxon>
        <taxon>Halobacteriales</taxon>
        <taxon>Haloferacaceae</taxon>
    </lineage>
</organism>
<dbReference type="STRING" id="553466.SAMN04487950_3147"/>
<evidence type="ECO:0000313" key="3">
    <source>
        <dbReference type="Proteomes" id="UP000199607"/>
    </source>
</evidence>
<feature type="transmembrane region" description="Helical" evidence="1">
    <location>
        <begin position="55"/>
        <end position="74"/>
    </location>
</feature>
<reference evidence="3" key="1">
    <citation type="submission" date="2016-10" db="EMBL/GenBank/DDBJ databases">
        <authorList>
            <person name="Varghese N."/>
            <person name="Submissions S."/>
        </authorList>
    </citation>
    <scope>NUCLEOTIDE SEQUENCE [LARGE SCALE GENOMIC DNA]</scope>
    <source>
        <strain evidence="3">CGMCC 1.7738</strain>
    </source>
</reference>
<protein>
    <submittedName>
        <fullName evidence="2">Uncharacterized protein</fullName>
    </submittedName>
</protein>
<sequence>MSGRYGDVDYHRLTKTSVGFGVSLFVVAALGTFAGDAMFGEMTGLGETLLTNAELLGVAIAFTAPFVFGILLPLTE</sequence>